<dbReference type="EMBL" id="GGEC01067742">
    <property type="protein sequence ID" value="MBX48226.1"/>
    <property type="molecule type" value="Transcribed_RNA"/>
</dbReference>
<protein>
    <submittedName>
        <fullName evidence="1">Uncharacterized protein</fullName>
    </submittedName>
</protein>
<sequence length="35" mass="4442">MLDHEQFHKNKKVFQHKCIRCFSTYKNLRYQMIIL</sequence>
<name>A0A2P2P0E2_RHIMU</name>
<organism evidence="1">
    <name type="scientific">Rhizophora mucronata</name>
    <name type="common">Asiatic mangrove</name>
    <dbReference type="NCBI Taxonomy" id="61149"/>
    <lineage>
        <taxon>Eukaryota</taxon>
        <taxon>Viridiplantae</taxon>
        <taxon>Streptophyta</taxon>
        <taxon>Embryophyta</taxon>
        <taxon>Tracheophyta</taxon>
        <taxon>Spermatophyta</taxon>
        <taxon>Magnoliopsida</taxon>
        <taxon>eudicotyledons</taxon>
        <taxon>Gunneridae</taxon>
        <taxon>Pentapetalae</taxon>
        <taxon>rosids</taxon>
        <taxon>fabids</taxon>
        <taxon>Malpighiales</taxon>
        <taxon>Rhizophoraceae</taxon>
        <taxon>Rhizophora</taxon>
    </lineage>
</organism>
<proteinExistence type="predicted"/>
<evidence type="ECO:0000313" key="1">
    <source>
        <dbReference type="EMBL" id="MBX48226.1"/>
    </source>
</evidence>
<dbReference type="AlphaFoldDB" id="A0A2P2P0E2"/>
<accession>A0A2P2P0E2</accession>
<reference evidence="1" key="1">
    <citation type="submission" date="2018-02" db="EMBL/GenBank/DDBJ databases">
        <title>Rhizophora mucronata_Transcriptome.</title>
        <authorList>
            <person name="Meera S.P."/>
            <person name="Sreeshan A."/>
            <person name="Augustine A."/>
        </authorList>
    </citation>
    <scope>NUCLEOTIDE SEQUENCE</scope>
    <source>
        <tissue evidence="1">Leaf</tissue>
    </source>
</reference>